<gene>
    <name evidence="2" type="ORF">C8Q69DRAFT_498392</name>
</gene>
<sequence length="229" mass="25608">MTFTCDRWCQLWYTLIMVTLETGCDSVRLVRLKGIGGWPRRRSDATAPPFFLYDTTGQIRVILLGTITTESIAAAVSKDNHGAHRSKPYLPDHVGCIFNTRSSDLARLSRQFSPRLMKSYLLCVQRRSHVCPRAGLILPGTETGPPETAVSLPAMNDDTARGNNCIIDTLFTDHGLEKHPNPTVHTRIYGPPSSQPEVSVERLPELGTLKIFRTIVEEINTRNSLHNIK</sequence>
<evidence type="ECO:0000256" key="1">
    <source>
        <dbReference type="SAM" id="SignalP"/>
    </source>
</evidence>
<reference evidence="2 3" key="1">
    <citation type="journal article" date="2018" name="Front. Microbiol.">
        <title>Genomic and genetic insights into a cosmopolitan fungus, Paecilomyces variotii (Eurotiales).</title>
        <authorList>
            <person name="Urquhart A.S."/>
            <person name="Mondo S.J."/>
            <person name="Makela M.R."/>
            <person name="Hane J.K."/>
            <person name="Wiebenga A."/>
            <person name="He G."/>
            <person name="Mihaltcheva S."/>
            <person name="Pangilinan J."/>
            <person name="Lipzen A."/>
            <person name="Barry K."/>
            <person name="de Vries R.P."/>
            <person name="Grigoriev I.V."/>
            <person name="Idnurm A."/>
        </authorList>
    </citation>
    <scope>NUCLEOTIDE SEQUENCE [LARGE SCALE GENOMIC DNA]</scope>
    <source>
        <strain evidence="2 3">CBS 101075</strain>
    </source>
</reference>
<organism evidence="2 3">
    <name type="scientific">Byssochlamys spectabilis</name>
    <name type="common">Paecilomyces variotii</name>
    <dbReference type="NCBI Taxonomy" id="264951"/>
    <lineage>
        <taxon>Eukaryota</taxon>
        <taxon>Fungi</taxon>
        <taxon>Dikarya</taxon>
        <taxon>Ascomycota</taxon>
        <taxon>Pezizomycotina</taxon>
        <taxon>Eurotiomycetes</taxon>
        <taxon>Eurotiomycetidae</taxon>
        <taxon>Eurotiales</taxon>
        <taxon>Thermoascaceae</taxon>
        <taxon>Paecilomyces</taxon>
    </lineage>
</organism>
<feature type="chain" id="PRO_5019040535" evidence="1">
    <location>
        <begin position="27"/>
        <end position="229"/>
    </location>
</feature>
<dbReference type="GeneID" id="39601574"/>
<dbReference type="VEuPathDB" id="FungiDB:C8Q69DRAFT_498392"/>
<name>A0A443HUT9_BYSSP</name>
<accession>A0A443HUT9</accession>
<dbReference type="EMBL" id="RCNU01000005">
    <property type="protein sequence ID" value="RWQ95587.1"/>
    <property type="molecule type" value="Genomic_DNA"/>
</dbReference>
<feature type="signal peptide" evidence="1">
    <location>
        <begin position="1"/>
        <end position="26"/>
    </location>
</feature>
<proteinExistence type="predicted"/>
<evidence type="ECO:0000313" key="3">
    <source>
        <dbReference type="Proteomes" id="UP000283841"/>
    </source>
</evidence>
<keyword evidence="3" id="KW-1185">Reference proteome</keyword>
<comment type="caution">
    <text evidence="2">The sequence shown here is derived from an EMBL/GenBank/DDBJ whole genome shotgun (WGS) entry which is preliminary data.</text>
</comment>
<dbReference type="Proteomes" id="UP000283841">
    <property type="component" value="Unassembled WGS sequence"/>
</dbReference>
<evidence type="ECO:0000313" key="2">
    <source>
        <dbReference type="EMBL" id="RWQ95587.1"/>
    </source>
</evidence>
<protein>
    <submittedName>
        <fullName evidence="2">Uncharacterized protein</fullName>
    </submittedName>
</protein>
<dbReference type="AlphaFoldDB" id="A0A443HUT9"/>
<keyword evidence="1" id="KW-0732">Signal</keyword>
<dbReference type="RefSeq" id="XP_028485232.1">
    <property type="nucleotide sequence ID" value="XM_028632297.1"/>
</dbReference>